<name>A0A1N6ZK38_9FLAO</name>
<reference evidence="2" key="1">
    <citation type="submission" date="2017-01" db="EMBL/GenBank/DDBJ databases">
        <authorList>
            <person name="Varghese N."/>
            <person name="Submissions S."/>
        </authorList>
    </citation>
    <scope>NUCLEOTIDE SEQUENCE [LARGE SCALE GENOMIC DNA]</scope>
    <source>
        <strain evidence="2">DSM 15366</strain>
    </source>
</reference>
<accession>A0A1N6ZK38</accession>
<organism evidence="1 2">
    <name type="scientific">Maribacter ulvicola</name>
    <dbReference type="NCBI Taxonomy" id="228959"/>
    <lineage>
        <taxon>Bacteria</taxon>
        <taxon>Pseudomonadati</taxon>
        <taxon>Bacteroidota</taxon>
        <taxon>Flavobacteriia</taxon>
        <taxon>Flavobacteriales</taxon>
        <taxon>Flavobacteriaceae</taxon>
        <taxon>Maribacter</taxon>
    </lineage>
</organism>
<evidence type="ECO:0000313" key="1">
    <source>
        <dbReference type="EMBL" id="SIR27134.1"/>
    </source>
</evidence>
<dbReference type="AlphaFoldDB" id="A0A1N6ZK38"/>
<dbReference type="OrthoDB" id="1447633at2"/>
<evidence type="ECO:0000313" key="2">
    <source>
        <dbReference type="Proteomes" id="UP000186953"/>
    </source>
</evidence>
<sequence>MNKEHINKVQVLLTEWNPLGKLSVQITDLNNYETEATDILWHVKETNTVDQINKITNTVLSQAFGIHVDPIKCKIIGEQIHSILNEK</sequence>
<gene>
    <name evidence="1" type="ORF">SAMN05421797_10915</name>
</gene>
<dbReference type="RefSeq" id="WP_076550627.1">
    <property type="nucleotide sequence ID" value="NZ_FTMA01000009.1"/>
</dbReference>
<proteinExistence type="predicted"/>
<protein>
    <recommendedName>
        <fullName evidence="3">DUF1871 domain-containing protein</fullName>
    </recommendedName>
</protein>
<dbReference type="EMBL" id="FTMA01000009">
    <property type="protein sequence ID" value="SIR27134.1"/>
    <property type="molecule type" value="Genomic_DNA"/>
</dbReference>
<dbReference type="InterPro" id="IPR023162">
    <property type="entry name" value="Apc36109-like_dom_sf"/>
</dbReference>
<keyword evidence="2" id="KW-1185">Reference proteome</keyword>
<dbReference type="STRING" id="228959.SAMN05421797_10915"/>
<evidence type="ECO:0008006" key="3">
    <source>
        <dbReference type="Google" id="ProtNLM"/>
    </source>
</evidence>
<dbReference type="Proteomes" id="UP000186953">
    <property type="component" value="Unassembled WGS sequence"/>
</dbReference>
<dbReference type="SUPFAM" id="SSF116922">
    <property type="entry name" value="YugE-like"/>
    <property type="match status" value="1"/>
</dbReference>
<dbReference type="Gene3D" id="1.10.340.20">
    <property type="entry name" value="Apc36109-like domain"/>
    <property type="match status" value="1"/>
</dbReference>